<evidence type="ECO:0008006" key="6">
    <source>
        <dbReference type="Google" id="ProtNLM"/>
    </source>
</evidence>
<dbReference type="PANTHER" id="PTHR11545:SF2">
    <property type="entry name" value="LARGE RIBOSOMAL SUBUNIT PROTEIN UL13M"/>
    <property type="match status" value="1"/>
</dbReference>
<dbReference type="SUPFAM" id="SSF52161">
    <property type="entry name" value="Ribosomal protein L13"/>
    <property type="match status" value="1"/>
</dbReference>
<dbReference type="HAMAP" id="MF_01366">
    <property type="entry name" value="Ribosomal_uL13"/>
    <property type="match status" value="1"/>
</dbReference>
<sequence length="154" mass="17442">MSMAVGNTALAYARVWHLVDAKGQILGRMSTQIAKVLIGKHKPIYDPASDCGDYIVVINAKHIEVSGRKYEQKVYRRHTTRPGGLKVTKFSDVMETNPEFVVEHAVSGMLPKNKLRDVRMKRLFVFPEDEHPYKANIFKTYDGSIPLDIKPISN</sequence>
<evidence type="ECO:0000313" key="4">
    <source>
        <dbReference type="EMBL" id="PVU92603.1"/>
    </source>
</evidence>
<dbReference type="GO" id="GO:0003735">
    <property type="term" value="F:structural constituent of ribosome"/>
    <property type="evidence" value="ECO:0007669"/>
    <property type="project" value="InterPro"/>
</dbReference>
<evidence type="ECO:0000313" key="5">
    <source>
        <dbReference type="Proteomes" id="UP000245699"/>
    </source>
</evidence>
<dbReference type="OrthoDB" id="274622at2759"/>
<keyword evidence="5" id="KW-1185">Reference proteome</keyword>
<dbReference type="EMBL" id="MBFT01000356">
    <property type="protein sequence ID" value="PVU92603.1"/>
    <property type="molecule type" value="Genomic_DNA"/>
</dbReference>
<dbReference type="GO" id="GO:0017148">
    <property type="term" value="P:negative regulation of translation"/>
    <property type="evidence" value="ECO:0007669"/>
    <property type="project" value="TreeGrafter"/>
</dbReference>
<keyword evidence="2" id="KW-0689">Ribosomal protein</keyword>
<reference evidence="4 5" key="1">
    <citation type="journal article" date="2018" name="MBio">
        <title>Comparative Genomics Reveals the Core Gene Toolbox for the Fungus-Insect Symbiosis.</title>
        <authorList>
            <person name="Wang Y."/>
            <person name="Stata M."/>
            <person name="Wang W."/>
            <person name="Stajich J.E."/>
            <person name="White M.M."/>
            <person name="Moncalvo J.M."/>
        </authorList>
    </citation>
    <scope>NUCLEOTIDE SEQUENCE [LARGE SCALE GENOMIC DNA]</scope>
    <source>
        <strain evidence="4 5">AUS-77-4</strain>
    </source>
</reference>
<dbReference type="Pfam" id="PF00572">
    <property type="entry name" value="Ribosomal_L13"/>
    <property type="match status" value="1"/>
</dbReference>
<comment type="similarity">
    <text evidence="1">Belongs to the universal ribosomal protein uL13 family.</text>
</comment>
<dbReference type="InterPro" id="IPR005823">
    <property type="entry name" value="Ribosomal_uL13_bac-type"/>
</dbReference>
<dbReference type="GO" id="GO:0003729">
    <property type="term" value="F:mRNA binding"/>
    <property type="evidence" value="ECO:0007669"/>
    <property type="project" value="TreeGrafter"/>
</dbReference>
<accession>A0A2T9YJV0</accession>
<gene>
    <name evidence="4" type="ORF">BB559_003652</name>
</gene>
<dbReference type="Gene3D" id="3.90.1180.10">
    <property type="entry name" value="Ribosomal protein L13"/>
    <property type="match status" value="1"/>
</dbReference>
<dbReference type="PANTHER" id="PTHR11545">
    <property type="entry name" value="RIBOSOMAL PROTEIN L13"/>
    <property type="match status" value="1"/>
</dbReference>
<protein>
    <recommendedName>
        <fullName evidence="6">Ribosomal protein L13</fullName>
    </recommendedName>
</protein>
<comment type="caution">
    <text evidence="4">The sequence shown here is derived from an EMBL/GenBank/DDBJ whole genome shotgun (WGS) entry which is preliminary data.</text>
</comment>
<organism evidence="4 5">
    <name type="scientific">Furculomyces boomerangus</name>
    <dbReference type="NCBI Taxonomy" id="61424"/>
    <lineage>
        <taxon>Eukaryota</taxon>
        <taxon>Fungi</taxon>
        <taxon>Fungi incertae sedis</taxon>
        <taxon>Zoopagomycota</taxon>
        <taxon>Kickxellomycotina</taxon>
        <taxon>Harpellomycetes</taxon>
        <taxon>Harpellales</taxon>
        <taxon>Harpellaceae</taxon>
        <taxon>Furculomyces</taxon>
    </lineage>
</organism>
<evidence type="ECO:0000256" key="2">
    <source>
        <dbReference type="ARBA" id="ARBA00022980"/>
    </source>
</evidence>
<dbReference type="CDD" id="cd00392">
    <property type="entry name" value="Ribosomal_L13"/>
    <property type="match status" value="1"/>
</dbReference>
<dbReference type="STRING" id="61424.A0A2T9YJV0"/>
<dbReference type="Proteomes" id="UP000245699">
    <property type="component" value="Unassembled WGS sequence"/>
</dbReference>
<dbReference type="InterPro" id="IPR036899">
    <property type="entry name" value="Ribosomal_uL13_sf"/>
</dbReference>
<dbReference type="NCBIfam" id="TIGR01066">
    <property type="entry name" value="rplM_bact"/>
    <property type="match status" value="1"/>
</dbReference>
<dbReference type="GO" id="GO:0006412">
    <property type="term" value="P:translation"/>
    <property type="evidence" value="ECO:0007669"/>
    <property type="project" value="InterPro"/>
</dbReference>
<dbReference type="GO" id="GO:0005762">
    <property type="term" value="C:mitochondrial large ribosomal subunit"/>
    <property type="evidence" value="ECO:0007669"/>
    <property type="project" value="TreeGrafter"/>
</dbReference>
<dbReference type="InterPro" id="IPR005822">
    <property type="entry name" value="Ribosomal_uL13"/>
</dbReference>
<proteinExistence type="inferred from homology"/>
<keyword evidence="3" id="KW-0687">Ribonucleoprotein</keyword>
<evidence type="ECO:0000256" key="3">
    <source>
        <dbReference type="ARBA" id="ARBA00023274"/>
    </source>
</evidence>
<dbReference type="AlphaFoldDB" id="A0A2T9YJV0"/>
<evidence type="ECO:0000256" key="1">
    <source>
        <dbReference type="ARBA" id="ARBA00006227"/>
    </source>
</evidence>
<name>A0A2T9YJV0_9FUNG</name>
<dbReference type="PIRSF" id="PIRSF002181">
    <property type="entry name" value="Ribosomal_L13"/>
    <property type="match status" value="1"/>
</dbReference>